<sequence length="160" mass="17999">MKENRLVQGWGNTCPQCDHDDATVKTEHTNPIGYINTEDKAVCNYCGLEGEVDSDGDAAWITWQEPEDKQTDLYHASVINAEVVQFTGSTTSGNAIQYWVEKGEYINRSIHTCDIRVYAFDLPNGDKLVMQPQDYIIKLSDKNFVAVSPTVFNKLFNKVG</sequence>
<reference evidence="1 2" key="1">
    <citation type="submission" date="2010-11" db="EMBL/GenBank/DDBJ databases">
        <title>Complete nucleotide sequence of the bacteriophage EcP1, a new member of the N4-like viruses.</title>
        <authorList>
            <person name="Zhu J."/>
            <person name="Rao X."/>
            <person name="Tan Y."/>
            <person name="Hu Z."/>
            <person name="Xiong K."/>
            <person name="Chen Z."/>
            <person name="Li S."/>
            <person name="Yang J."/>
            <person name="Jin X."/>
            <person name="Chen Y."/>
            <person name="Hu F."/>
        </authorList>
    </citation>
    <scope>NUCLEOTIDE SEQUENCE [LARGE SCALE GENOMIC DNA]</scope>
</reference>
<proteinExistence type="predicted"/>
<accession>E9NIE8</accession>
<dbReference type="EMBL" id="HQ641380">
    <property type="protein sequence ID" value="ADU79174.1"/>
    <property type="molecule type" value="Genomic_DNA"/>
</dbReference>
<dbReference type="Proteomes" id="UP000007263">
    <property type="component" value="Segment"/>
</dbReference>
<organism evidence="1 2">
    <name type="scientific">Enterobacter phage EcP1</name>
    <dbReference type="NCBI Taxonomy" id="942016"/>
    <lineage>
        <taxon>Viruses</taxon>
        <taxon>Duplodnaviria</taxon>
        <taxon>Heunggongvirae</taxon>
        <taxon>Uroviricota</taxon>
        <taxon>Caudoviricetes</taxon>
        <taxon>Schitoviridae</taxon>
        <taxon>Eceepunavirus</taxon>
        <taxon>Eceepunavirus EcP1</taxon>
    </lineage>
</organism>
<evidence type="ECO:0000313" key="2">
    <source>
        <dbReference type="Proteomes" id="UP000007263"/>
    </source>
</evidence>
<keyword evidence="2" id="KW-1185">Reference proteome</keyword>
<evidence type="ECO:0000313" key="1">
    <source>
        <dbReference type="EMBL" id="ADU79174.1"/>
    </source>
</evidence>
<gene>
    <name evidence="1" type="ORF">EcP1_gp23</name>
</gene>
<protein>
    <submittedName>
        <fullName evidence="1">Uncharacterized protein</fullName>
    </submittedName>
</protein>
<name>E9NIE8_9CAUD</name>
<dbReference type="GeneID" id="14006802"/>
<dbReference type="KEGG" id="vg:14006802"/>
<dbReference type="RefSeq" id="YP_007003146.1">
    <property type="nucleotide sequence ID" value="NC_019485.1"/>
</dbReference>